<keyword evidence="2" id="KW-1185">Reference proteome</keyword>
<dbReference type="InterPro" id="IPR019657">
    <property type="entry name" value="ComFB"/>
</dbReference>
<dbReference type="RefSeq" id="WP_256602264.1">
    <property type="nucleotide sequence ID" value="NZ_JANIBJ010000016.1"/>
</dbReference>
<dbReference type="EMBL" id="JANIBJ010000016">
    <property type="protein sequence ID" value="MCQ8104467.1"/>
    <property type="molecule type" value="Genomic_DNA"/>
</dbReference>
<sequence>MFDICNYYEQLVYDHLWHLKEISPEPLSQSFLMDVACIALNSLPNCYVCNLVDKGANLTESEHQDMRNDAVKAIERAILIVSENPHETRDQ</sequence>
<evidence type="ECO:0000313" key="1">
    <source>
        <dbReference type="EMBL" id="MCQ8104467.1"/>
    </source>
</evidence>
<organism evidence="1 2">
    <name type="scientific">Methylomonas subterranea</name>
    <dbReference type="NCBI Taxonomy" id="2952225"/>
    <lineage>
        <taxon>Bacteria</taxon>
        <taxon>Pseudomonadati</taxon>
        <taxon>Pseudomonadota</taxon>
        <taxon>Gammaproteobacteria</taxon>
        <taxon>Methylococcales</taxon>
        <taxon>Methylococcaceae</taxon>
        <taxon>Methylomonas</taxon>
    </lineage>
</organism>
<evidence type="ECO:0000313" key="2">
    <source>
        <dbReference type="Proteomes" id="UP001524499"/>
    </source>
</evidence>
<comment type="caution">
    <text evidence="1">The sequence shown here is derived from an EMBL/GenBank/DDBJ whole genome shotgun (WGS) entry which is preliminary data.</text>
</comment>
<reference evidence="1 2" key="1">
    <citation type="submission" date="2022-07" db="EMBL/GenBank/DDBJ databases">
        <title>Methylomonas rivi sp. nov., Methylomonas rosea sp. nov., Methylomonas aureus sp. nov. and Methylomonas subterranea sp. nov., four novel methanotrophs isolated from a freshwater creek and the deep terrestrial subsurface.</title>
        <authorList>
            <person name="Abin C."/>
            <person name="Sankaranarayanan K."/>
            <person name="Garner C."/>
            <person name="Sindelar R."/>
            <person name="Kotary K."/>
            <person name="Garner R."/>
            <person name="Barclay S."/>
            <person name="Lawson P."/>
            <person name="Krumholz L."/>
        </authorList>
    </citation>
    <scope>NUCLEOTIDE SEQUENCE [LARGE SCALE GENOMIC DNA]</scope>
    <source>
        <strain evidence="1 2">SURF-2</strain>
    </source>
</reference>
<name>A0ABT1TG81_9GAMM</name>
<dbReference type="Proteomes" id="UP001524499">
    <property type="component" value="Unassembled WGS sequence"/>
</dbReference>
<dbReference type="Pfam" id="PF10719">
    <property type="entry name" value="ComFB"/>
    <property type="match status" value="1"/>
</dbReference>
<accession>A0ABT1TG81</accession>
<gene>
    <name evidence="1" type="ORF">NP590_10165</name>
</gene>
<proteinExistence type="predicted"/>
<protein>
    <submittedName>
        <fullName evidence="1">Late competence development ComFB family protein</fullName>
    </submittedName>
</protein>